<comment type="caution">
    <text evidence="2">The sequence shown here is derived from an EMBL/GenBank/DDBJ whole genome shotgun (WGS) entry which is preliminary data.</text>
</comment>
<reference evidence="2 3" key="1">
    <citation type="submission" date="2016-10" db="EMBL/GenBank/DDBJ databases">
        <title>The genome sequence of Colletotrichum fioriniae PJ7.</title>
        <authorList>
            <person name="Baroncelli R."/>
        </authorList>
    </citation>
    <scope>NUCLEOTIDE SEQUENCE [LARGE SCALE GENOMIC DNA]</scope>
    <source>
        <strain evidence="2 3">IMI 309622</strain>
    </source>
</reference>
<keyword evidence="3" id="KW-1185">Reference proteome</keyword>
<feature type="region of interest" description="Disordered" evidence="1">
    <location>
        <begin position="1"/>
        <end position="38"/>
    </location>
</feature>
<feature type="compositionally biased region" description="Basic and acidic residues" evidence="1">
    <location>
        <begin position="19"/>
        <end position="38"/>
    </location>
</feature>
<accession>A0AAJ0DZI2</accession>
<sequence length="96" mass="10866">MTKISAQKGPFESKTQAPTDRDHLFAHEHPSADRSGMRNIRCEEKQMDLARNNIVIDLELPGDSASRETRPFRALEEVLLSSLHASHPLYNPAETR</sequence>
<protein>
    <submittedName>
        <fullName evidence="2">Uncharacterized protein</fullName>
    </submittedName>
</protein>
<name>A0AAJ0DZI2_9PEZI</name>
<proteinExistence type="predicted"/>
<evidence type="ECO:0000313" key="2">
    <source>
        <dbReference type="EMBL" id="KAK1526060.1"/>
    </source>
</evidence>
<dbReference type="Proteomes" id="UP001240678">
    <property type="component" value="Unassembled WGS sequence"/>
</dbReference>
<dbReference type="AlphaFoldDB" id="A0AAJ0DZI2"/>
<evidence type="ECO:0000313" key="3">
    <source>
        <dbReference type="Proteomes" id="UP001240678"/>
    </source>
</evidence>
<dbReference type="RefSeq" id="XP_060312913.1">
    <property type="nucleotide sequence ID" value="XM_060456639.1"/>
</dbReference>
<dbReference type="GeneID" id="85340186"/>
<evidence type="ECO:0000256" key="1">
    <source>
        <dbReference type="SAM" id="MobiDB-lite"/>
    </source>
</evidence>
<dbReference type="EMBL" id="MOOE01000008">
    <property type="protein sequence ID" value="KAK1526060.1"/>
    <property type="molecule type" value="Genomic_DNA"/>
</dbReference>
<organism evidence="2 3">
    <name type="scientific">Colletotrichum costaricense</name>
    <dbReference type="NCBI Taxonomy" id="1209916"/>
    <lineage>
        <taxon>Eukaryota</taxon>
        <taxon>Fungi</taxon>
        <taxon>Dikarya</taxon>
        <taxon>Ascomycota</taxon>
        <taxon>Pezizomycotina</taxon>
        <taxon>Sordariomycetes</taxon>
        <taxon>Hypocreomycetidae</taxon>
        <taxon>Glomerellales</taxon>
        <taxon>Glomerellaceae</taxon>
        <taxon>Colletotrichum</taxon>
        <taxon>Colletotrichum acutatum species complex</taxon>
    </lineage>
</organism>
<gene>
    <name evidence="2" type="ORF">CCOS01_08478</name>
</gene>